<protein>
    <submittedName>
        <fullName evidence="2">Uncharacterized protein</fullName>
    </submittedName>
</protein>
<organism evidence="2 3">
    <name type="scientific">Anaeromyces robustus</name>
    <dbReference type="NCBI Taxonomy" id="1754192"/>
    <lineage>
        <taxon>Eukaryota</taxon>
        <taxon>Fungi</taxon>
        <taxon>Fungi incertae sedis</taxon>
        <taxon>Chytridiomycota</taxon>
        <taxon>Chytridiomycota incertae sedis</taxon>
        <taxon>Neocallimastigomycetes</taxon>
        <taxon>Neocallimastigales</taxon>
        <taxon>Neocallimastigaceae</taxon>
        <taxon>Anaeromyces</taxon>
    </lineage>
</organism>
<reference evidence="2 3" key="1">
    <citation type="submission" date="2016-08" db="EMBL/GenBank/DDBJ databases">
        <title>A Parts List for Fungal Cellulosomes Revealed by Comparative Genomics.</title>
        <authorList>
            <consortium name="DOE Joint Genome Institute"/>
            <person name="Haitjema C.H."/>
            <person name="Gilmore S.P."/>
            <person name="Henske J.K."/>
            <person name="Solomon K.V."/>
            <person name="De Groot R."/>
            <person name="Kuo A."/>
            <person name="Mondo S.J."/>
            <person name="Salamov A.A."/>
            <person name="Labutti K."/>
            <person name="Zhao Z."/>
            <person name="Chiniquy J."/>
            <person name="Barry K."/>
            <person name="Brewer H.M."/>
            <person name="Purvine S.O."/>
            <person name="Wright A.T."/>
            <person name="Boxma B."/>
            <person name="Van Alen T."/>
            <person name="Hackstein J.H."/>
            <person name="Baker S.E."/>
            <person name="Grigoriev I.V."/>
            <person name="O'Malley M.A."/>
        </authorList>
    </citation>
    <scope>NUCLEOTIDE SEQUENCE [LARGE SCALE GENOMIC DNA]</scope>
    <source>
        <strain evidence="2 3">S4</strain>
    </source>
</reference>
<comment type="caution">
    <text evidence="2">The sequence shown here is derived from an EMBL/GenBank/DDBJ whole genome shotgun (WGS) entry which is preliminary data.</text>
</comment>
<name>A0A1Y1XQA1_9FUNG</name>
<dbReference type="Proteomes" id="UP000193944">
    <property type="component" value="Unassembled WGS sequence"/>
</dbReference>
<evidence type="ECO:0000313" key="3">
    <source>
        <dbReference type="Proteomes" id="UP000193944"/>
    </source>
</evidence>
<dbReference type="EMBL" id="MCFG01000004">
    <property type="protein sequence ID" value="ORX87928.1"/>
    <property type="molecule type" value="Genomic_DNA"/>
</dbReference>
<gene>
    <name evidence="2" type="ORF">BCR32DRAFT_274145</name>
</gene>
<dbReference type="AlphaFoldDB" id="A0A1Y1XQA1"/>
<keyword evidence="3" id="KW-1185">Reference proteome</keyword>
<proteinExistence type="predicted"/>
<reference evidence="2 3" key="2">
    <citation type="submission" date="2016-08" db="EMBL/GenBank/DDBJ databases">
        <title>Pervasive Adenine N6-methylation of Active Genes in Fungi.</title>
        <authorList>
            <consortium name="DOE Joint Genome Institute"/>
            <person name="Mondo S.J."/>
            <person name="Dannebaum R.O."/>
            <person name="Kuo R.C."/>
            <person name="Labutti K."/>
            <person name="Haridas S."/>
            <person name="Kuo A."/>
            <person name="Salamov A."/>
            <person name="Ahrendt S.R."/>
            <person name="Lipzen A."/>
            <person name="Sullivan W."/>
            <person name="Andreopoulos W.B."/>
            <person name="Clum A."/>
            <person name="Lindquist E."/>
            <person name="Daum C."/>
            <person name="Ramamoorthy G.K."/>
            <person name="Gryganskyi A."/>
            <person name="Culley D."/>
            <person name="Magnuson J.K."/>
            <person name="James T.Y."/>
            <person name="O'Malley M.A."/>
            <person name="Stajich J.E."/>
            <person name="Spatafora J.W."/>
            <person name="Visel A."/>
            <person name="Grigoriev I.V."/>
        </authorList>
    </citation>
    <scope>NUCLEOTIDE SEQUENCE [LARGE SCALE GENOMIC DNA]</scope>
    <source>
        <strain evidence="2 3">S4</strain>
    </source>
</reference>
<feature type="region of interest" description="Disordered" evidence="1">
    <location>
        <begin position="310"/>
        <end position="331"/>
    </location>
</feature>
<dbReference type="STRING" id="1754192.A0A1Y1XQA1"/>
<evidence type="ECO:0000313" key="2">
    <source>
        <dbReference type="EMBL" id="ORX87928.1"/>
    </source>
</evidence>
<accession>A0A1Y1XQA1</accession>
<dbReference type="OrthoDB" id="2174740at2759"/>
<evidence type="ECO:0000256" key="1">
    <source>
        <dbReference type="SAM" id="MobiDB-lite"/>
    </source>
</evidence>
<sequence length="331" mass="38615">MDLLLKESRILKKKLKGLTKEKIIDKLFNKRYTNEKIPAKRASNIYKEGKYGGPSKDIQDLILIIQKNSSWYWGYDRVTKTYKMYNFEESRSYLKLNLEFPEYSKGFRWILRARCGYKIDARVAKAAKMINNSCPNCCSCCFHCESYQRIDHWFINCFLFKNLRIDHFSDLDRNFFYFLDSLFNSLVRTSNNPSVDNRINNIVKGYKSSNNSISNIDILGSKKIVNRYRIYIFLIGGRDYGFSDRINDSPYKMEWECLFKCQTESGTYSKSPFLLRSAALLNDIMPVVCKRQHILFNKFKTNLSRNVNADNTVGQPSRANADPISDPSGIG</sequence>